<dbReference type="PANTHER" id="PTHR43091">
    <property type="entry name" value="3-OXOACYL-[ACYL-CARRIER-PROTEIN] SYNTHASE"/>
    <property type="match status" value="1"/>
</dbReference>
<dbReference type="EC" id="2.3.1.180" evidence="9"/>
<evidence type="ECO:0000256" key="2">
    <source>
        <dbReference type="ARBA" id="ARBA00022516"/>
    </source>
</evidence>
<evidence type="ECO:0000313" key="12">
    <source>
        <dbReference type="EMBL" id="QOS68096.1"/>
    </source>
</evidence>
<evidence type="ECO:0000256" key="1">
    <source>
        <dbReference type="ARBA" id="ARBA00008642"/>
    </source>
</evidence>
<feature type="active site" evidence="9">
    <location>
        <position position="118"/>
    </location>
</feature>
<evidence type="ECO:0000259" key="10">
    <source>
        <dbReference type="Pfam" id="PF08541"/>
    </source>
</evidence>
<dbReference type="GO" id="GO:0005737">
    <property type="term" value="C:cytoplasm"/>
    <property type="evidence" value="ECO:0007669"/>
    <property type="project" value="UniProtKB-SubCell"/>
</dbReference>
<dbReference type="Proteomes" id="UP000478463">
    <property type="component" value="Chromosome"/>
</dbReference>
<feature type="domain" description="Beta-ketoacyl-[acyl-carrier-protein] synthase III N-terminal" evidence="11">
    <location>
        <begin position="112"/>
        <end position="197"/>
    </location>
</feature>
<evidence type="ECO:0000259" key="11">
    <source>
        <dbReference type="Pfam" id="PF08545"/>
    </source>
</evidence>
<keyword evidence="3 9" id="KW-0808">Transferase</keyword>
<sequence>MGSTIIGCGKSLPKLEVANDDLKALVDTNDEWISTRTGIRTRHVAVEETATDLAEAAARQALGLVEGGWCEEAVDPSTIDLIIFATITPDVVVPSAAGLLRRRLGLEHAIAFDLNAACTGFVYGLTVAECMMAGSASGTPGATGRNPIRRALVVGAERLTRVTNWSDRNTCVLFGDGAGAAVLEWDESRPGIMSSFITNADDDTNALTCSFAFDAPSPFTVEGVDAARSEDATLSRIDDELDIAELVDAGEPRQVLRMDGPKVFKFAAEAMTVAVHEALDRAGLTLDDVACIVPHQANERIIKYAAKKLGRPMDFFQLSIDHTGNTSAASLPMALCDAYASGRIARGDKVVLVAFGGGFTSGAVLIEA</sequence>
<dbReference type="InterPro" id="IPR016039">
    <property type="entry name" value="Thiolase-like"/>
</dbReference>
<comment type="subunit">
    <text evidence="9">Homodimer.</text>
</comment>
<feature type="active site" evidence="9">
    <location>
        <position position="325"/>
    </location>
</feature>
<dbReference type="HAMAP" id="MF_01815">
    <property type="entry name" value="FabH"/>
    <property type="match status" value="1"/>
</dbReference>
<dbReference type="PANTHER" id="PTHR43091:SF1">
    <property type="entry name" value="BETA-KETOACYL-[ACYL-CARRIER-PROTEIN] SYNTHASE III, CHLOROPLASTIC"/>
    <property type="match status" value="1"/>
</dbReference>
<dbReference type="AlphaFoldDB" id="A0A6L7IND4"/>
<feature type="domain" description="Beta-ketoacyl-[acyl-carrier-protein] synthase III C-terminal" evidence="10">
    <location>
        <begin position="279"/>
        <end position="367"/>
    </location>
</feature>
<comment type="subcellular location">
    <subcellularLocation>
        <location evidence="9">Cytoplasm</location>
    </subcellularLocation>
</comment>
<dbReference type="NCBIfam" id="NF006829">
    <property type="entry name" value="PRK09352.1"/>
    <property type="match status" value="1"/>
</dbReference>
<dbReference type="SUPFAM" id="SSF53901">
    <property type="entry name" value="Thiolase-like"/>
    <property type="match status" value="1"/>
</dbReference>
<comment type="catalytic activity">
    <reaction evidence="9">
        <text>malonyl-[ACP] + acetyl-CoA + H(+) = 3-oxobutanoyl-[ACP] + CO2 + CoA</text>
        <dbReference type="Rhea" id="RHEA:12080"/>
        <dbReference type="Rhea" id="RHEA-COMP:9623"/>
        <dbReference type="Rhea" id="RHEA-COMP:9625"/>
        <dbReference type="ChEBI" id="CHEBI:15378"/>
        <dbReference type="ChEBI" id="CHEBI:16526"/>
        <dbReference type="ChEBI" id="CHEBI:57287"/>
        <dbReference type="ChEBI" id="CHEBI:57288"/>
        <dbReference type="ChEBI" id="CHEBI:78449"/>
        <dbReference type="ChEBI" id="CHEBI:78450"/>
        <dbReference type="EC" id="2.3.1.180"/>
    </reaction>
</comment>
<feature type="region of interest" description="ACP-binding" evidence="9">
    <location>
        <begin position="296"/>
        <end position="300"/>
    </location>
</feature>
<keyword evidence="7 9" id="KW-0511">Multifunctional enzyme</keyword>
<keyword evidence="5 9" id="KW-0443">Lipid metabolism</keyword>
<protein>
    <recommendedName>
        <fullName evidence="9">Beta-ketoacyl-[acyl-carrier-protein] synthase III</fullName>
        <shortName evidence="9">Beta-ketoacyl-ACP synthase III</shortName>
        <shortName evidence="9">KAS III</shortName>
        <ecNumber evidence="9">2.3.1.180</ecNumber>
    </recommendedName>
    <alternativeName>
        <fullName evidence="9">3-oxoacyl-[acyl-carrier-protein] synthase 3</fullName>
    </alternativeName>
    <alternativeName>
        <fullName evidence="9">3-oxoacyl-[acyl-carrier-protein] synthase III</fullName>
    </alternativeName>
</protein>
<comment type="pathway">
    <text evidence="9">Lipid metabolism; fatty acid biosynthesis.</text>
</comment>
<dbReference type="CDD" id="cd00830">
    <property type="entry name" value="KAS_III"/>
    <property type="match status" value="1"/>
</dbReference>
<dbReference type="Gene3D" id="3.40.47.10">
    <property type="match status" value="1"/>
</dbReference>
<proteinExistence type="inferred from homology"/>
<evidence type="ECO:0000256" key="8">
    <source>
        <dbReference type="ARBA" id="ARBA00023315"/>
    </source>
</evidence>
<evidence type="ECO:0000256" key="6">
    <source>
        <dbReference type="ARBA" id="ARBA00023160"/>
    </source>
</evidence>
<dbReference type="InterPro" id="IPR013747">
    <property type="entry name" value="ACP_syn_III_C"/>
</dbReference>
<keyword evidence="4 9" id="KW-0276">Fatty acid metabolism</keyword>
<comment type="domain">
    <text evidence="9">The last Arg residue of the ACP-binding site is essential for the weak association between ACP/AcpP and FabH.</text>
</comment>
<evidence type="ECO:0000256" key="4">
    <source>
        <dbReference type="ARBA" id="ARBA00022832"/>
    </source>
</evidence>
<dbReference type="GO" id="GO:0004315">
    <property type="term" value="F:3-oxoacyl-[acyl-carrier-protein] synthase activity"/>
    <property type="evidence" value="ECO:0007669"/>
    <property type="project" value="InterPro"/>
</dbReference>
<comment type="similarity">
    <text evidence="1 9">Belongs to the thiolase-like superfamily. FabH family.</text>
</comment>
<dbReference type="InterPro" id="IPR013751">
    <property type="entry name" value="ACP_syn_III_N"/>
</dbReference>
<keyword evidence="2 9" id="KW-0444">Lipid biosynthesis</keyword>
<dbReference type="EMBL" id="CP063310">
    <property type="protein sequence ID" value="QOS68096.1"/>
    <property type="molecule type" value="Genomic_DNA"/>
</dbReference>
<keyword evidence="9" id="KW-0963">Cytoplasm</keyword>
<dbReference type="Pfam" id="PF08541">
    <property type="entry name" value="ACP_syn_III_C"/>
    <property type="match status" value="1"/>
</dbReference>
<dbReference type="InterPro" id="IPR004655">
    <property type="entry name" value="FabH"/>
</dbReference>
<accession>A0A6L7IND4</accession>
<dbReference type="RefSeq" id="WP_160941012.1">
    <property type="nucleotide sequence ID" value="NZ_CP063310.1"/>
</dbReference>
<dbReference type="GO" id="GO:0033818">
    <property type="term" value="F:beta-ketoacyl-acyl-carrier-protein synthase III activity"/>
    <property type="evidence" value="ECO:0007669"/>
    <property type="project" value="UniProtKB-UniRule"/>
</dbReference>
<dbReference type="KEGG" id="egd:GS424_016645"/>
<dbReference type="UniPathway" id="UPA00094"/>
<feature type="active site" evidence="9">
    <location>
        <position position="295"/>
    </location>
</feature>
<keyword evidence="8 9" id="KW-0012">Acyltransferase</keyword>
<organism evidence="12 13">
    <name type="scientific">Eggerthella guodeyinii</name>
    <dbReference type="NCBI Taxonomy" id="2690837"/>
    <lineage>
        <taxon>Bacteria</taxon>
        <taxon>Bacillati</taxon>
        <taxon>Actinomycetota</taxon>
        <taxon>Coriobacteriia</taxon>
        <taxon>Eggerthellales</taxon>
        <taxon>Eggerthellaceae</taxon>
        <taxon>Eggerthella</taxon>
    </lineage>
</organism>
<evidence type="ECO:0000256" key="7">
    <source>
        <dbReference type="ARBA" id="ARBA00023268"/>
    </source>
</evidence>
<name>A0A6L7IND4_9ACTN</name>
<keyword evidence="6 9" id="KW-0275">Fatty acid biosynthesis</keyword>
<reference evidence="12 13" key="1">
    <citation type="submission" date="2020-10" db="EMBL/GenBank/DDBJ databases">
        <title>Eggerthella sp. nov., isolated from human feces.</title>
        <authorList>
            <person name="Yajun G."/>
        </authorList>
    </citation>
    <scope>NUCLEOTIDE SEQUENCE [LARGE SCALE GENOMIC DNA]</scope>
    <source>
        <strain evidence="12 13">HF-1101</strain>
    </source>
</reference>
<dbReference type="GO" id="GO:0006633">
    <property type="term" value="P:fatty acid biosynthetic process"/>
    <property type="evidence" value="ECO:0007669"/>
    <property type="project" value="UniProtKB-UniRule"/>
</dbReference>
<gene>
    <name evidence="9" type="primary">fabH</name>
    <name evidence="12" type="ORF">GS424_016645</name>
</gene>
<evidence type="ECO:0000256" key="5">
    <source>
        <dbReference type="ARBA" id="ARBA00023098"/>
    </source>
</evidence>
<evidence type="ECO:0000256" key="3">
    <source>
        <dbReference type="ARBA" id="ARBA00022679"/>
    </source>
</evidence>
<comment type="function">
    <text evidence="9">Catalyzes the condensation reaction of fatty acid synthesis by the addition to an acyl acceptor of two carbons from malonyl-ACP. Catalyzes the first condensation reaction which initiates fatty acid synthesis and may therefore play a role in governing the total rate of fatty acid production. Possesses both acetoacetyl-ACP synthase and acetyl transacylase activities. Its substrate specificity determines the biosynthesis of branched-chain and/or straight-chain of fatty acids.</text>
</comment>
<dbReference type="Pfam" id="PF08545">
    <property type="entry name" value="ACP_syn_III"/>
    <property type="match status" value="1"/>
</dbReference>
<evidence type="ECO:0000313" key="13">
    <source>
        <dbReference type="Proteomes" id="UP000478463"/>
    </source>
</evidence>
<evidence type="ECO:0000256" key="9">
    <source>
        <dbReference type="HAMAP-Rule" id="MF_01815"/>
    </source>
</evidence>